<dbReference type="Pfam" id="PF04389">
    <property type="entry name" value="Peptidase_M28"/>
    <property type="match status" value="1"/>
</dbReference>
<dbReference type="VEuPathDB" id="FungiDB:Z520_05835"/>
<dbReference type="GO" id="GO:0016603">
    <property type="term" value="F:glutaminyl-peptide cyclotransferase activity"/>
    <property type="evidence" value="ECO:0007669"/>
    <property type="project" value="InterPro"/>
</dbReference>
<keyword evidence="3" id="KW-0378">Hydrolase</keyword>
<proteinExistence type="inferred from homology"/>
<dbReference type="PANTHER" id="PTHR12283:SF6">
    <property type="entry name" value="GLUTAMINYL-PEPTIDE CYCLOTRANSFERASE-RELATED"/>
    <property type="match status" value="1"/>
</dbReference>
<keyword evidence="6" id="KW-1185">Reference proteome</keyword>
<dbReference type="PANTHER" id="PTHR12283">
    <property type="entry name" value="GLUTAMINYL-PEPTIDE CYCLOTRANSFERASE"/>
    <property type="match status" value="1"/>
</dbReference>
<dbReference type="EMBL" id="KN848071">
    <property type="protein sequence ID" value="KIX98534.1"/>
    <property type="molecule type" value="Genomic_DNA"/>
</dbReference>
<dbReference type="InterPro" id="IPR007484">
    <property type="entry name" value="Peptidase_M28"/>
</dbReference>
<dbReference type="AlphaFoldDB" id="A0A0D2K5U3"/>
<protein>
    <recommendedName>
        <fullName evidence="3">Peptide hydrolase</fullName>
        <ecNumber evidence="3">3.4.-.-</ecNumber>
    </recommendedName>
</protein>
<keyword evidence="3" id="KW-0645">Protease</keyword>
<dbReference type="InterPro" id="IPR037457">
    <property type="entry name" value="M28_QC"/>
</dbReference>
<evidence type="ECO:0000259" key="4">
    <source>
        <dbReference type="Pfam" id="PF04389"/>
    </source>
</evidence>
<dbReference type="GO" id="GO:0008233">
    <property type="term" value="F:peptidase activity"/>
    <property type="evidence" value="ECO:0007669"/>
    <property type="project" value="UniProtKB-KW"/>
</dbReference>
<keyword evidence="3" id="KW-0479">Metal-binding</keyword>
<sequence length="386" mass="43788">MRCWAPTWLSTVVSLISPWSGVLAYIPLSDDTLQHGLPRPDTSDFDIRTGNLLAPILIPRVPGTEGSRKVLQHFVDFFHTLPEWSLSFQNSTSKTPTHGDSEVPFVNLIATRDPPWSQSGNVGRLTLVAHYDSKYQPDGFIGATDSAAPCAMIMHAIRSIDAALTKKWATMQEQGFTDPDFEEQKGIQVLFLDGEEAFFSWTATDSIYGARSLAEEWEHTMHPATSIYKNYLDSIELFVLLDLLGSPEDLPIPSWQHTSHWSYVKMAEAEQRLRKVGMFRSNPSHTWLPEKNKRETDRFNSYVMQDDHIPFIARGVQVLHLIPGRFPSVWHTMNDDGEHLDIPTVEDWALLTTVFAAEYMELEGFFEGSATKRVKRHDGHTSKDEL</sequence>
<evidence type="ECO:0000256" key="2">
    <source>
        <dbReference type="ARBA" id="ARBA00023315"/>
    </source>
</evidence>
<dbReference type="STRING" id="1442371.A0A0D2K5U3"/>
<feature type="signal peptide" evidence="3">
    <location>
        <begin position="1"/>
        <end position="24"/>
    </location>
</feature>
<name>A0A0D2K5U3_9EURO</name>
<dbReference type="CDD" id="cd03880">
    <property type="entry name" value="M28_QC_like"/>
    <property type="match status" value="1"/>
</dbReference>
<dbReference type="GO" id="GO:0006508">
    <property type="term" value="P:proteolysis"/>
    <property type="evidence" value="ECO:0007669"/>
    <property type="project" value="UniProtKB-KW"/>
</dbReference>
<dbReference type="InterPro" id="IPR040234">
    <property type="entry name" value="QC/QCL"/>
</dbReference>
<dbReference type="Gene3D" id="3.40.630.10">
    <property type="entry name" value="Zn peptidases"/>
    <property type="match status" value="1"/>
</dbReference>
<evidence type="ECO:0000313" key="6">
    <source>
        <dbReference type="Proteomes" id="UP000053411"/>
    </source>
</evidence>
<organism evidence="5 6">
    <name type="scientific">Fonsecaea multimorphosa CBS 102226</name>
    <dbReference type="NCBI Taxonomy" id="1442371"/>
    <lineage>
        <taxon>Eukaryota</taxon>
        <taxon>Fungi</taxon>
        <taxon>Dikarya</taxon>
        <taxon>Ascomycota</taxon>
        <taxon>Pezizomycotina</taxon>
        <taxon>Eurotiomycetes</taxon>
        <taxon>Chaetothyriomycetidae</taxon>
        <taxon>Chaetothyriales</taxon>
        <taxon>Herpotrichiellaceae</taxon>
        <taxon>Fonsecaea</taxon>
    </lineage>
</organism>
<keyword evidence="2" id="KW-0012">Acyltransferase</keyword>
<feature type="domain" description="Peptidase M28" evidence="4">
    <location>
        <begin position="122"/>
        <end position="351"/>
    </location>
</feature>
<dbReference type="OrthoDB" id="3907302at2759"/>
<evidence type="ECO:0000256" key="3">
    <source>
        <dbReference type="RuleBase" id="RU361240"/>
    </source>
</evidence>
<dbReference type="SUPFAM" id="SSF53187">
    <property type="entry name" value="Zn-dependent exopeptidases"/>
    <property type="match status" value="1"/>
</dbReference>
<comment type="similarity">
    <text evidence="3">Belongs to the peptidase M28 family.</text>
</comment>
<gene>
    <name evidence="5" type="ORF">Z520_05835</name>
</gene>
<dbReference type="Proteomes" id="UP000053411">
    <property type="component" value="Unassembled WGS sequence"/>
</dbReference>
<evidence type="ECO:0000313" key="5">
    <source>
        <dbReference type="EMBL" id="KIX98534.1"/>
    </source>
</evidence>
<keyword evidence="1" id="KW-0808">Transferase</keyword>
<keyword evidence="3" id="KW-0862">Zinc</keyword>
<accession>A0A0D2K5U3</accession>
<dbReference type="GO" id="GO:0008270">
    <property type="term" value="F:zinc ion binding"/>
    <property type="evidence" value="ECO:0007669"/>
    <property type="project" value="TreeGrafter"/>
</dbReference>
<dbReference type="RefSeq" id="XP_016632657.1">
    <property type="nucleotide sequence ID" value="XM_016776338.1"/>
</dbReference>
<evidence type="ECO:0000256" key="1">
    <source>
        <dbReference type="ARBA" id="ARBA00022679"/>
    </source>
</evidence>
<dbReference type="EC" id="3.4.-.-" evidence="3"/>
<feature type="chain" id="PRO_5005112567" description="Peptide hydrolase" evidence="3">
    <location>
        <begin position="25"/>
        <end position="386"/>
    </location>
</feature>
<dbReference type="GeneID" id="27711581"/>
<keyword evidence="3" id="KW-0732">Signal</keyword>
<reference evidence="5 6" key="1">
    <citation type="submission" date="2015-01" db="EMBL/GenBank/DDBJ databases">
        <title>The Genome Sequence of Fonsecaea multimorphosa CBS 102226.</title>
        <authorList>
            <consortium name="The Broad Institute Genomics Platform"/>
            <person name="Cuomo C."/>
            <person name="de Hoog S."/>
            <person name="Gorbushina A."/>
            <person name="Stielow B."/>
            <person name="Teixiera M."/>
            <person name="Abouelleil A."/>
            <person name="Chapman S.B."/>
            <person name="Priest M."/>
            <person name="Young S.K."/>
            <person name="Wortman J."/>
            <person name="Nusbaum C."/>
            <person name="Birren B."/>
        </authorList>
    </citation>
    <scope>NUCLEOTIDE SEQUENCE [LARGE SCALE GENOMIC DNA]</scope>
    <source>
        <strain evidence="5 6">CBS 102226</strain>
    </source>
</reference>